<feature type="region of interest" description="Disordered" evidence="1">
    <location>
        <begin position="290"/>
        <end position="326"/>
    </location>
</feature>
<feature type="compositionally biased region" description="Low complexity" evidence="1">
    <location>
        <begin position="86"/>
        <end position="103"/>
    </location>
</feature>
<protein>
    <submittedName>
        <fullName evidence="2">Uncharacterized protein</fullName>
    </submittedName>
</protein>
<proteinExistence type="predicted"/>
<feature type="compositionally biased region" description="Basic and acidic residues" evidence="1">
    <location>
        <begin position="241"/>
        <end position="255"/>
    </location>
</feature>
<evidence type="ECO:0000256" key="1">
    <source>
        <dbReference type="SAM" id="MobiDB-lite"/>
    </source>
</evidence>
<name>A0A9E8ADA0_9RHAB</name>
<feature type="compositionally biased region" description="Polar residues" evidence="1">
    <location>
        <begin position="312"/>
        <end position="326"/>
    </location>
</feature>
<dbReference type="EMBL" id="ON746529">
    <property type="protein sequence ID" value="UYL95600.1"/>
    <property type="molecule type" value="Viral_cRNA"/>
</dbReference>
<sequence>MANFIKDTWSGLGLPDAETLAKLARSGEKNATALEDISKEKRVEMELAGLTDETLDEIQKTALFVNQADPTIQEEETEGILINVTGRSSSSSSGGEQRSGSRGPISLSSEVSLRSLAEEVNDEHEDDLDIYSDPLSYMSMDIEEARLSEQKICIPLDRIRLLTPEAAVNWVLKMLVDKGVIYSANTEGEEVVVYQDRPTSGEPEVEDSAAVDTRPTSPVLKPENPKEPGHNTAPRPILKKTQKDDIRAKFSSESRRQKRAIVTGDNISGSSAEGPRILYNFPFESKEEKRSAEDELLRHQQKDEYASDEEPFSNSQNDDGANDNVLSSIGEEDQVTFRYGSLKVFGEFDIGPHQDCRICRREIWTAESLLDHLKFDHPCDFYDGLYVVY</sequence>
<evidence type="ECO:0000313" key="2">
    <source>
        <dbReference type="EMBL" id="UYL95600.1"/>
    </source>
</evidence>
<reference evidence="2" key="1">
    <citation type="submission" date="2022-05" db="EMBL/GenBank/DDBJ databases">
        <authorList>
            <person name="Cao W."/>
            <person name="Jia N."/>
            <person name="Lam T.T.-Y."/>
            <person name="Ni X."/>
            <person name="Liu J."/>
        </authorList>
    </citation>
    <scope>NUCLEOTIDE SEQUENCE</scope>
    <source>
        <strain evidence="2">TIGMIC 1</strain>
    </source>
</reference>
<feature type="compositionally biased region" description="Basic and acidic residues" evidence="1">
    <location>
        <begin position="290"/>
        <end position="305"/>
    </location>
</feature>
<accession>A0A9E8ADA0</accession>
<organism evidence="2">
    <name type="scientific">Tongliao Rhabd tick virus 1</name>
    <dbReference type="NCBI Taxonomy" id="2972331"/>
    <lineage>
        <taxon>Viruses</taxon>
        <taxon>Riboviria</taxon>
        <taxon>Orthornavirae</taxon>
        <taxon>Negarnaviricota</taxon>
        <taxon>Haploviricotina</taxon>
        <taxon>Monjiviricetes</taxon>
        <taxon>Mononegavirales</taxon>
        <taxon>Rhabdoviridae</taxon>
    </lineage>
</organism>
<feature type="region of interest" description="Disordered" evidence="1">
    <location>
        <begin position="195"/>
        <end position="276"/>
    </location>
</feature>
<feature type="region of interest" description="Disordered" evidence="1">
    <location>
        <begin position="84"/>
        <end position="107"/>
    </location>
</feature>